<dbReference type="InterPro" id="IPR007889">
    <property type="entry name" value="HTH_Psq"/>
</dbReference>
<reference evidence="3" key="1">
    <citation type="submission" date="2017-01" db="EMBL/GenBank/DDBJ databases">
        <title>Comparative genomics of anhydrobiosis in the tardigrade Hypsibius dujardini.</title>
        <authorList>
            <person name="Yoshida Y."/>
            <person name="Koutsovoulos G."/>
            <person name="Laetsch D."/>
            <person name="Stevens L."/>
            <person name="Kumar S."/>
            <person name="Horikawa D."/>
            <person name="Ishino K."/>
            <person name="Komine S."/>
            <person name="Tomita M."/>
            <person name="Blaxter M."/>
            <person name="Arakawa K."/>
        </authorList>
    </citation>
    <scope>NUCLEOTIDE SEQUENCE [LARGE SCALE GENOMIC DNA]</scope>
    <source>
        <strain evidence="3">Z151</strain>
    </source>
</reference>
<comment type="caution">
    <text evidence="2">The sequence shown here is derived from an EMBL/GenBank/DDBJ whole genome shotgun (WGS) entry which is preliminary data.</text>
</comment>
<dbReference type="Proteomes" id="UP000192578">
    <property type="component" value="Unassembled WGS sequence"/>
</dbReference>
<evidence type="ECO:0000313" key="3">
    <source>
        <dbReference type="Proteomes" id="UP000192578"/>
    </source>
</evidence>
<name>A0A9X6NEG3_HYPEX</name>
<evidence type="ECO:0000313" key="2">
    <source>
        <dbReference type="EMBL" id="OWA51173.1"/>
    </source>
</evidence>
<keyword evidence="3" id="KW-1185">Reference proteome</keyword>
<dbReference type="OrthoDB" id="71166at2759"/>
<dbReference type="Pfam" id="PF05225">
    <property type="entry name" value="HTH_psq"/>
    <property type="match status" value="1"/>
</dbReference>
<organism evidence="2 3">
    <name type="scientific">Hypsibius exemplaris</name>
    <name type="common">Freshwater tardigrade</name>
    <dbReference type="NCBI Taxonomy" id="2072580"/>
    <lineage>
        <taxon>Eukaryota</taxon>
        <taxon>Metazoa</taxon>
        <taxon>Ecdysozoa</taxon>
        <taxon>Tardigrada</taxon>
        <taxon>Eutardigrada</taxon>
        <taxon>Parachela</taxon>
        <taxon>Hypsibioidea</taxon>
        <taxon>Hypsibiidae</taxon>
        <taxon>Hypsibius</taxon>
    </lineage>
</organism>
<sequence length="192" mass="21829">MSDVIKKGISVRLTANIYDIPRSTLSFHLSNQSSSKIWIGAPCFFSPFEEEASEEMIIFCSQFQIEMARTEFLRVVIEGAKSKGLIPENVEVGDKWFRKFLQRHPEVSERGTQAQNIKKLKEWAAYGAEQYIALLSSLHEEGYLDNPDGVFNYDESAFKLAILYSKTLAETGTKYMYSFAASTVLGWLNLIE</sequence>
<dbReference type="AlphaFoldDB" id="A0A9X6NEG3"/>
<gene>
    <name evidence="2" type="ORF">BV898_15666</name>
</gene>
<protein>
    <recommendedName>
        <fullName evidence="1">HTH psq-type domain-containing protein</fullName>
    </recommendedName>
</protein>
<accession>A0A9X6NEG3</accession>
<evidence type="ECO:0000259" key="1">
    <source>
        <dbReference type="Pfam" id="PF05225"/>
    </source>
</evidence>
<proteinExistence type="predicted"/>
<dbReference type="EMBL" id="MTYJ01000216">
    <property type="protein sequence ID" value="OWA51173.1"/>
    <property type="molecule type" value="Genomic_DNA"/>
</dbReference>
<dbReference type="GO" id="GO:0003677">
    <property type="term" value="F:DNA binding"/>
    <property type="evidence" value="ECO:0007669"/>
    <property type="project" value="InterPro"/>
</dbReference>
<feature type="domain" description="HTH psq-type" evidence="1">
    <location>
        <begin position="4"/>
        <end position="29"/>
    </location>
</feature>